<dbReference type="Pfam" id="PF07715">
    <property type="entry name" value="Plug"/>
    <property type="match status" value="1"/>
</dbReference>
<evidence type="ECO:0000256" key="13">
    <source>
        <dbReference type="PROSITE-ProRule" id="PRU01360"/>
    </source>
</evidence>
<dbReference type="PANTHER" id="PTHR30069:SF29">
    <property type="entry name" value="HEMOGLOBIN AND HEMOGLOBIN-HAPTOGLOBIN-BINDING PROTEIN 1-RELATED"/>
    <property type="match status" value="1"/>
</dbReference>
<evidence type="ECO:0000256" key="2">
    <source>
        <dbReference type="ARBA" id="ARBA00008143"/>
    </source>
</evidence>
<reference evidence="18 19" key="1">
    <citation type="submission" date="2015-09" db="EMBL/GenBank/DDBJ databases">
        <title>Genome sequence of ICMP 13104.</title>
        <authorList>
            <person name="Visnovsky S."/>
            <person name="Lu A."/>
            <person name="Panda P."/>
            <person name="Pitman A."/>
        </authorList>
    </citation>
    <scope>NUCLEOTIDE SEQUENCE [LARGE SCALE GENOMIC DNA]</scope>
    <source>
        <strain evidence="18 19">ICMP 13104</strain>
    </source>
</reference>
<dbReference type="GO" id="GO:0015232">
    <property type="term" value="F:heme transmembrane transporter activity"/>
    <property type="evidence" value="ECO:0007669"/>
    <property type="project" value="InterPro"/>
</dbReference>
<name>A0A0W0I9J5_PSEVI</name>
<dbReference type="Pfam" id="PF07660">
    <property type="entry name" value="STN"/>
    <property type="match status" value="1"/>
</dbReference>
<evidence type="ECO:0000256" key="9">
    <source>
        <dbReference type="ARBA" id="ARBA00023077"/>
    </source>
</evidence>
<keyword evidence="11 18" id="KW-0675">Receptor</keyword>
<dbReference type="InterPro" id="IPR012910">
    <property type="entry name" value="Plug_dom"/>
</dbReference>
<evidence type="ECO:0000256" key="10">
    <source>
        <dbReference type="ARBA" id="ARBA00023136"/>
    </source>
</evidence>
<keyword evidence="9 14" id="KW-0798">TonB box</keyword>
<accession>A0A0W0I9J5</accession>
<keyword evidence="4 13" id="KW-1134">Transmembrane beta strand</keyword>
<keyword evidence="5" id="KW-0410">Iron transport</keyword>
<keyword evidence="6 13" id="KW-0812">Transmembrane</keyword>
<evidence type="ECO:0000256" key="7">
    <source>
        <dbReference type="ARBA" id="ARBA00022729"/>
    </source>
</evidence>
<dbReference type="CDD" id="cd01347">
    <property type="entry name" value="ligand_gated_channel"/>
    <property type="match status" value="1"/>
</dbReference>
<feature type="domain" description="Secretin/TonB short N-terminal" evidence="17">
    <location>
        <begin position="72"/>
        <end position="123"/>
    </location>
</feature>
<evidence type="ECO:0000256" key="14">
    <source>
        <dbReference type="RuleBase" id="RU003357"/>
    </source>
</evidence>
<dbReference type="InterPro" id="IPR010949">
    <property type="entry name" value="TonB_Hb/transfer/lactofer_rcpt"/>
</dbReference>
<proteinExistence type="inferred from homology"/>
<evidence type="ECO:0000313" key="18">
    <source>
        <dbReference type="EMBL" id="KTB69814.1"/>
    </source>
</evidence>
<dbReference type="NCBIfam" id="TIGR01785">
    <property type="entry name" value="TonB-hemin"/>
    <property type="match status" value="1"/>
</dbReference>
<keyword evidence="12 13" id="KW-0998">Cell outer membrane</keyword>
<dbReference type="EMBL" id="LKEJ01000068">
    <property type="protein sequence ID" value="KTB69814.1"/>
    <property type="molecule type" value="Genomic_DNA"/>
</dbReference>
<evidence type="ECO:0000256" key="8">
    <source>
        <dbReference type="ARBA" id="ARBA00023004"/>
    </source>
</evidence>
<evidence type="ECO:0000259" key="17">
    <source>
        <dbReference type="SMART" id="SM00965"/>
    </source>
</evidence>
<dbReference type="PANTHER" id="PTHR30069">
    <property type="entry name" value="TONB-DEPENDENT OUTER MEMBRANE RECEPTOR"/>
    <property type="match status" value="1"/>
</dbReference>
<gene>
    <name evidence="18" type="ORF">AO067_22590</name>
</gene>
<dbReference type="SMART" id="SM00965">
    <property type="entry name" value="STN"/>
    <property type="match status" value="1"/>
</dbReference>
<dbReference type="NCBIfam" id="TIGR01786">
    <property type="entry name" value="TonB-hemlactrns"/>
    <property type="match status" value="1"/>
</dbReference>
<comment type="subcellular location">
    <subcellularLocation>
        <location evidence="1 13">Cell outer membrane</location>
        <topology evidence="1 13">Multi-pass membrane protein</topology>
    </subcellularLocation>
</comment>
<keyword evidence="19" id="KW-1185">Reference proteome</keyword>
<evidence type="ECO:0000313" key="19">
    <source>
        <dbReference type="Proteomes" id="UP000053048"/>
    </source>
</evidence>
<dbReference type="Proteomes" id="UP000053048">
    <property type="component" value="Unassembled WGS sequence"/>
</dbReference>
<feature type="region of interest" description="Disordered" evidence="15">
    <location>
        <begin position="769"/>
        <end position="802"/>
    </location>
</feature>
<feature type="compositionally biased region" description="Polar residues" evidence="15">
    <location>
        <begin position="772"/>
        <end position="783"/>
    </location>
</feature>
<dbReference type="AlphaFoldDB" id="A0A0W0I9J5"/>
<comment type="caution">
    <text evidence="18">The sequence shown here is derived from an EMBL/GenBank/DDBJ whole genome shotgun (WGS) entry which is preliminary data.</text>
</comment>
<evidence type="ECO:0000256" key="16">
    <source>
        <dbReference type="SAM" id="SignalP"/>
    </source>
</evidence>
<dbReference type="InterPro" id="IPR036942">
    <property type="entry name" value="Beta-barrel_TonB_sf"/>
</dbReference>
<dbReference type="Gene3D" id="2.40.170.20">
    <property type="entry name" value="TonB-dependent receptor, beta-barrel domain"/>
    <property type="match status" value="1"/>
</dbReference>
<protein>
    <submittedName>
        <fullName evidence="18">TonB-dependent receptor</fullName>
    </submittedName>
</protein>
<dbReference type="InterPro" id="IPR039426">
    <property type="entry name" value="TonB-dep_rcpt-like"/>
</dbReference>
<dbReference type="SUPFAM" id="SSF56935">
    <property type="entry name" value="Porins"/>
    <property type="match status" value="1"/>
</dbReference>
<dbReference type="InterPro" id="IPR000531">
    <property type="entry name" value="Beta-barrel_TonB"/>
</dbReference>
<evidence type="ECO:0000256" key="12">
    <source>
        <dbReference type="ARBA" id="ARBA00023237"/>
    </source>
</evidence>
<sequence>MSSTFTPVARHRARLTLSLLTLALLGAGLQVLPAHASSENAPSARPAGTYSFSISQQPLVSALNEFSRVTGWQVGVSSELAQNVTSQGANGNLSAAAALDKLLAGSSLSYRNLGNNNVVLEKRIAGVMALDQITVSATRQAQEVVTVPSTVSVQSREQLDRQNVNTIRDLVRYEPGVSVGGAGQRAGTTGYNIRGIDGNRILTQVDGVEVPDSFFTGPYAQTHRNYVDPEIVKRVEILRGPASALYGSSAIGGVVSYYTLDPDDIIKPGQDVGARLKTGYSSADESWLNSATLAGRQGEFDALLHLSQRNGHETESYGETGGTGLNRTEANPQDARSTNILGKLGWNYGDGSRLVLAYEKYKDDRDSNLKSAVGGPFANGSGLGMYRSREGNDTITRERFGVENTFSLDSLLVDNLKWSLNYQTAKTDQSTHERYFPFSRDVYRQRETEYQEKQRIFDAQLDKAFSIASTDHVLTYGTTIKQQKVTGLRSGSGTCARVFGSCRVVGADSPSDRLAATSDFPDPTITSYALFAQDQISWNDWTFMPGVRYDHTRLEPRFTQAFLNSVDLTDPSEANDETKTWHRLSPKFGVTYALTDQYTWYGQYAEGFRTPSAKSLYGRFENPSADYTVEPNPNLKPETSKSYETGLRGRFESGSFDIAVFYNKYRDFINEDAITPGYDELTFQSNNIKHATMKGAEFKGRLNLDSLSAPSGLYSQASIAYVHGRNNDTGAPINSVNPLTGVIGLGYEQNTYGSLLSWTLVKRKTRVDDSSFHTPDGTSSQFKTPVRKTRVDDSSFHTPDGTSSQFKTPGFGILDLTGYYKVSNDVTVNAGLYNLTDKKYWRWDDVRGYDGVGEAGVTAPANLDRLTQPGRNFSVNVVWDI</sequence>
<keyword evidence="3 13" id="KW-0813">Transport</keyword>
<dbReference type="Gene3D" id="2.170.130.10">
    <property type="entry name" value="TonB-dependent receptor, plug domain"/>
    <property type="match status" value="1"/>
</dbReference>
<feature type="region of interest" description="Disordered" evidence="15">
    <location>
        <begin position="311"/>
        <end position="332"/>
    </location>
</feature>
<keyword evidence="8" id="KW-0408">Iron</keyword>
<dbReference type="GO" id="GO:0044718">
    <property type="term" value="P:siderophore transmembrane transport"/>
    <property type="evidence" value="ECO:0007669"/>
    <property type="project" value="TreeGrafter"/>
</dbReference>
<dbReference type="InterPro" id="IPR011662">
    <property type="entry name" value="Secretin/TonB_short_N"/>
</dbReference>
<dbReference type="GO" id="GO:0009279">
    <property type="term" value="C:cell outer membrane"/>
    <property type="evidence" value="ECO:0007669"/>
    <property type="project" value="UniProtKB-SubCell"/>
</dbReference>
<feature type="chain" id="PRO_5006904506" evidence="16">
    <location>
        <begin position="37"/>
        <end position="881"/>
    </location>
</feature>
<dbReference type="InterPro" id="IPR011276">
    <property type="entry name" value="TonB_haem/Hb_rcpt"/>
</dbReference>
<evidence type="ECO:0000256" key="11">
    <source>
        <dbReference type="ARBA" id="ARBA00023170"/>
    </source>
</evidence>
<organism evidence="18 19">
    <name type="scientific">Pseudomonas viridiflava ICMP 13104</name>
    <dbReference type="NCBI Taxonomy" id="1198305"/>
    <lineage>
        <taxon>Bacteria</taxon>
        <taxon>Pseudomonadati</taxon>
        <taxon>Pseudomonadota</taxon>
        <taxon>Gammaproteobacteria</taxon>
        <taxon>Pseudomonadales</taxon>
        <taxon>Pseudomonadaceae</taxon>
        <taxon>Pseudomonas</taxon>
    </lineage>
</organism>
<dbReference type="InterPro" id="IPR037066">
    <property type="entry name" value="Plug_dom_sf"/>
</dbReference>
<keyword evidence="7 16" id="KW-0732">Signal</keyword>
<comment type="similarity">
    <text evidence="2">Belongs to the TonB-dependent receptor family. Hemoglobin/haptoglobin binding protein subfamily.</text>
</comment>
<feature type="signal peptide" evidence="16">
    <location>
        <begin position="1"/>
        <end position="36"/>
    </location>
</feature>
<evidence type="ECO:0000256" key="1">
    <source>
        <dbReference type="ARBA" id="ARBA00004571"/>
    </source>
</evidence>
<evidence type="ECO:0000256" key="5">
    <source>
        <dbReference type="ARBA" id="ARBA00022496"/>
    </source>
</evidence>
<dbReference type="Gene3D" id="3.55.50.30">
    <property type="match status" value="1"/>
</dbReference>
<dbReference type="GO" id="GO:0015344">
    <property type="term" value="F:siderophore uptake transmembrane transporter activity"/>
    <property type="evidence" value="ECO:0007669"/>
    <property type="project" value="TreeGrafter"/>
</dbReference>
<evidence type="ECO:0000256" key="4">
    <source>
        <dbReference type="ARBA" id="ARBA00022452"/>
    </source>
</evidence>
<keyword evidence="5" id="KW-0406">Ion transport</keyword>
<dbReference type="PROSITE" id="PS52016">
    <property type="entry name" value="TONB_DEPENDENT_REC_3"/>
    <property type="match status" value="1"/>
</dbReference>
<dbReference type="Pfam" id="PF00593">
    <property type="entry name" value="TonB_dep_Rec_b-barrel"/>
    <property type="match status" value="1"/>
</dbReference>
<evidence type="ECO:0000256" key="3">
    <source>
        <dbReference type="ARBA" id="ARBA00022448"/>
    </source>
</evidence>
<keyword evidence="10 13" id="KW-0472">Membrane</keyword>
<evidence type="ECO:0000256" key="6">
    <source>
        <dbReference type="ARBA" id="ARBA00022692"/>
    </source>
</evidence>
<evidence type="ECO:0000256" key="15">
    <source>
        <dbReference type="SAM" id="MobiDB-lite"/>
    </source>
</evidence>